<protein>
    <submittedName>
        <fullName evidence="1">Uncharacterized protein</fullName>
    </submittedName>
</protein>
<name>A0A2P5D0M2_TREOI</name>
<evidence type="ECO:0000313" key="1">
    <source>
        <dbReference type="EMBL" id="PON66842.1"/>
    </source>
</evidence>
<dbReference type="InParanoid" id="A0A2P5D0M2"/>
<gene>
    <name evidence="1" type="ORF">TorRG33x02_267000</name>
</gene>
<proteinExistence type="predicted"/>
<reference evidence="2" key="1">
    <citation type="submission" date="2016-06" db="EMBL/GenBank/DDBJ databases">
        <title>Parallel loss of symbiosis genes in relatives of nitrogen-fixing non-legume Parasponia.</title>
        <authorList>
            <person name="Van Velzen R."/>
            <person name="Holmer R."/>
            <person name="Bu F."/>
            <person name="Rutten L."/>
            <person name="Van Zeijl A."/>
            <person name="Liu W."/>
            <person name="Santuari L."/>
            <person name="Cao Q."/>
            <person name="Sharma T."/>
            <person name="Shen D."/>
            <person name="Roswanjaya Y."/>
            <person name="Wardhani T."/>
            <person name="Kalhor M.S."/>
            <person name="Jansen J."/>
            <person name="Van den Hoogen J."/>
            <person name="Gungor B."/>
            <person name="Hartog M."/>
            <person name="Hontelez J."/>
            <person name="Verver J."/>
            <person name="Yang W.-C."/>
            <person name="Schijlen E."/>
            <person name="Repin R."/>
            <person name="Schilthuizen M."/>
            <person name="Schranz E."/>
            <person name="Heidstra R."/>
            <person name="Miyata K."/>
            <person name="Fedorova E."/>
            <person name="Kohlen W."/>
            <person name="Bisseling T."/>
            <person name="Smit S."/>
            <person name="Geurts R."/>
        </authorList>
    </citation>
    <scope>NUCLEOTIDE SEQUENCE [LARGE SCALE GENOMIC DNA]</scope>
    <source>
        <strain evidence="2">cv. RG33-2</strain>
    </source>
</reference>
<dbReference type="EMBL" id="JXTC01000309">
    <property type="protein sequence ID" value="PON66842.1"/>
    <property type="molecule type" value="Genomic_DNA"/>
</dbReference>
<comment type="caution">
    <text evidence="1">The sequence shown here is derived from an EMBL/GenBank/DDBJ whole genome shotgun (WGS) entry which is preliminary data.</text>
</comment>
<dbReference type="Proteomes" id="UP000237000">
    <property type="component" value="Unassembled WGS sequence"/>
</dbReference>
<evidence type="ECO:0000313" key="2">
    <source>
        <dbReference type="Proteomes" id="UP000237000"/>
    </source>
</evidence>
<dbReference type="AlphaFoldDB" id="A0A2P5D0M2"/>
<accession>A0A2P5D0M2</accession>
<keyword evidence="2" id="KW-1185">Reference proteome</keyword>
<sequence length="80" mass="9045">MMCSPNPRHSHPPFPRTMPFRFDGSRVSRSVAAPPDFGKLLVVKQFLLAFLVQQFVLYGENLSSIRFSSTCSMATVHKMI</sequence>
<organism evidence="1 2">
    <name type="scientific">Trema orientale</name>
    <name type="common">Charcoal tree</name>
    <name type="synonym">Celtis orientalis</name>
    <dbReference type="NCBI Taxonomy" id="63057"/>
    <lineage>
        <taxon>Eukaryota</taxon>
        <taxon>Viridiplantae</taxon>
        <taxon>Streptophyta</taxon>
        <taxon>Embryophyta</taxon>
        <taxon>Tracheophyta</taxon>
        <taxon>Spermatophyta</taxon>
        <taxon>Magnoliopsida</taxon>
        <taxon>eudicotyledons</taxon>
        <taxon>Gunneridae</taxon>
        <taxon>Pentapetalae</taxon>
        <taxon>rosids</taxon>
        <taxon>fabids</taxon>
        <taxon>Rosales</taxon>
        <taxon>Cannabaceae</taxon>
        <taxon>Trema</taxon>
    </lineage>
</organism>